<name>A0A9Q9AYY4_9PEZI</name>
<sequence length="42" mass="4458">MAAAAAGNGTLELDPVWDDMDRTLGQLFMASLPFRCSITSAL</sequence>
<proteinExistence type="predicted"/>
<protein>
    <submittedName>
        <fullName evidence="1">Uncharacterized protein</fullName>
    </submittedName>
</protein>
<evidence type="ECO:0000313" key="2">
    <source>
        <dbReference type="Proteomes" id="UP001056384"/>
    </source>
</evidence>
<dbReference type="AlphaFoldDB" id="A0A9Q9AYY4"/>
<reference evidence="1" key="1">
    <citation type="submission" date="2022-06" db="EMBL/GenBank/DDBJ databases">
        <title>Complete genome sequences of two strains of the flax pathogen Septoria linicola.</title>
        <authorList>
            <person name="Lapalu N."/>
            <person name="Simon A."/>
            <person name="Demenou B."/>
            <person name="Paumier D."/>
            <person name="Guillot M.-P."/>
            <person name="Gout L."/>
            <person name="Valade R."/>
        </authorList>
    </citation>
    <scope>NUCLEOTIDE SEQUENCE</scope>
    <source>
        <strain evidence="1">SE15195</strain>
    </source>
</reference>
<dbReference type="Proteomes" id="UP001056384">
    <property type="component" value="Chromosome 7"/>
</dbReference>
<accession>A0A9Q9AYY4</accession>
<organism evidence="1 2">
    <name type="scientific">Septoria linicola</name>
    <dbReference type="NCBI Taxonomy" id="215465"/>
    <lineage>
        <taxon>Eukaryota</taxon>
        <taxon>Fungi</taxon>
        <taxon>Dikarya</taxon>
        <taxon>Ascomycota</taxon>
        <taxon>Pezizomycotina</taxon>
        <taxon>Dothideomycetes</taxon>
        <taxon>Dothideomycetidae</taxon>
        <taxon>Mycosphaerellales</taxon>
        <taxon>Mycosphaerellaceae</taxon>
        <taxon>Septoria</taxon>
    </lineage>
</organism>
<dbReference type="EMBL" id="CP099424">
    <property type="protein sequence ID" value="USW55090.1"/>
    <property type="molecule type" value="Genomic_DNA"/>
</dbReference>
<gene>
    <name evidence="1" type="ORF">Slin15195_G084090</name>
</gene>
<evidence type="ECO:0000313" key="1">
    <source>
        <dbReference type="EMBL" id="USW55090.1"/>
    </source>
</evidence>
<keyword evidence="2" id="KW-1185">Reference proteome</keyword>